<feature type="transmembrane region" description="Helical" evidence="6">
    <location>
        <begin position="150"/>
        <end position="172"/>
    </location>
</feature>
<dbReference type="PIRSF" id="PIRSF006483">
    <property type="entry name" value="Membrane_protein_YitT"/>
    <property type="match status" value="1"/>
</dbReference>
<keyword evidence="2" id="KW-1003">Cell membrane</keyword>
<feature type="transmembrane region" description="Helical" evidence="6">
    <location>
        <begin position="47"/>
        <end position="73"/>
    </location>
</feature>
<organism evidence="8 9">
    <name type="scientific">Cognaticolwellia beringensis</name>
    <dbReference type="NCBI Taxonomy" id="1967665"/>
    <lineage>
        <taxon>Bacteria</taxon>
        <taxon>Pseudomonadati</taxon>
        <taxon>Pseudomonadota</taxon>
        <taxon>Gammaproteobacteria</taxon>
        <taxon>Alteromonadales</taxon>
        <taxon>Colwelliaceae</taxon>
        <taxon>Cognaticolwellia</taxon>
    </lineage>
</organism>
<keyword evidence="4 6" id="KW-1133">Transmembrane helix</keyword>
<evidence type="ECO:0000256" key="2">
    <source>
        <dbReference type="ARBA" id="ARBA00022475"/>
    </source>
</evidence>
<feature type="transmembrane region" description="Helical" evidence="6">
    <location>
        <begin position="111"/>
        <end position="129"/>
    </location>
</feature>
<accession>A0A222G5U8</accession>
<feature type="domain" description="DUF2179" evidence="7">
    <location>
        <begin position="226"/>
        <end position="279"/>
    </location>
</feature>
<reference evidence="8 9" key="1">
    <citation type="submission" date="2017-08" db="EMBL/GenBank/DDBJ databases">
        <title>Complete genome of Colwellia sp. NB097-1, a psychrophile bacterium ioslated from Bering Sea.</title>
        <authorList>
            <person name="Chen X."/>
        </authorList>
    </citation>
    <scope>NUCLEOTIDE SEQUENCE [LARGE SCALE GENOMIC DNA]</scope>
    <source>
        <strain evidence="8 9">NB097-1</strain>
    </source>
</reference>
<proteinExistence type="predicted"/>
<gene>
    <name evidence="8" type="ORF">B5D82_04900</name>
</gene>
<evidence type="ECO:0000256" key="5">
    <source>
        <dbReference type="ARBA" id="ARBA00023136"/>
    </source>
</evidence>
<comment type="subcellular location">
    <subcellularLocation>
        <location evidence="1">Cell membrane</location>
        <topology evidence="1">Multi-pass membrane protein</topology>
    </subcellularLocation>
</comment>
<dbReference type="PANTHER" id="PTHR33545">
    <property type="entry name" value="UPF0750 MEMBRANE PROTEIN YITT-RELATED"/>
    <property type="match status" value="1"/>
</dbReference>
<feature type="transmembrane region" description="Helical" evidence="6">
    <location>
        <begin position="80"/>
        <end position="99"/>
    </location>
</feature>
<dbReference type="GO" id="GO:0005886">
    <property type="term" value="C:plasma membrane"/>
    <property type="evidence" value="ECO:0007669"/>
    <property type="project" value="UniProtKB-SubCell"/>
</dbReference>
<dbReference type="OrthoDB" id="3296441at2"/>
<dbReference type="PANTHER" id="PTHR33545:SF9">
    <property type="entry name" value="UPF0750 MEMBRANE PROTEIN YITE"/>
    <property type="match status" value="1"/>
</dbReference>
<sequence length="286" mass="30551">MTSKQFSMVELKNIILIALGSYLLAFGVTLFLIPVNIATGGTPGMSIILHYLTGIPTSYAMVLINFPLVLAGLKFIDLRFAVRTVFAIILTAYFINLLAKVNSFPPIDSMLLSTIYGGGCIGAGIAIVMKGQASVGGTTIVAQIVARYSSFRSAQIIMFLDIIIIIAVGIVFKDMELALWSLIGIYITTKVIDKILTGAVAEKVVHIISNKTDSIGLAISEDLGRDGTILTGESLIDQNEQKVLSVVVGARQIPKLQTIVLSRDESAVVLVMDASEMIGSTAHTIT</sequence>
<dbReference type="InterPro" id="IPR019264">
    <property type="entry name" value="DUF2179"/>
</dbReference>
<evidence type="ECO:0000313" key="9">
    <source>
        <dbReference type="Proteomes" id="UP000202259"/>
    </source>
</evidence>
<dbReference type="EMBL" id="CP020465">
    <property type="protein sequence ID" value="ASP47160.1"/>
    <property type="molecule type" value="Genomic_DNA"/>
</dbReference>
<dbReference type="RefSeq" id="WP_081149662.1">
    <property type="nucleotide sequence ID" value="NZ_CP020465.1"/>
</dbReference>
<protein>
    <submittedName>
        <fullName evidence="8">YitT family protein</fullName>
    </submittedName>
</protein>
<keyword evidence="5 6" id="KW-0472">Membrane</keyword>
<dbReference type="Gene3D" id="3.30.70.120">
    <property type="match status" value="1"/>
</dbReference>
<feature type="transmembrane region" description="Helical" evidence="6">
    <location>
        <begin position="14"/>
        <end position="35"/>
    </location>
</feature>
<name>A0A222G5U8_9GAMM</name>
<dbReference type="AlphaFoldDB" id="A0A222G5U8"/>
<dbReference type="InterPro" id="IPR003740">
    <property type="entry name" value="YitT"/>
</dbReference>
<evidence type="ECO:0000256" key="4">
    <source>
        <dbReference type="ARBA" id="ARBA00022989"/>
    </source>
</evidence>
<dbReference type="Proteomes" id="UP000202259">
    <property type="component" value="Chromosome"/>
</dbReference>
<evidence type="ECO:0000313" key="8">
    <source>
        <dbReference type="EMBL" id="ASP47160.1"/>
    </source>
</evidence>
<evidence type="ECO:0000256" key="1">
    <source>
        <dbReference type="ARBA" id="ARBA00004651"/>
    </source>
</evidence>
<keyword evidence="9" id="KW-1185">Reference proteome</keyword>
<evidence type="ECO:0000256" key="3">
    <source>
        <dbReference type="ARBA" id="ARBA00022692"/>
    </source>
</evidence>
<dbReference type="KEGG" id="cber:B5D82_04900"/>
<dbReference type="Pfam" id="PF02588">
    <property type="entry name" value="YitT_membrane"/>
    <property type="match status" value="1"/>
</dbReference>
<dbReference type="InterPro" id="IPR051461">
    <property type="entry name" value="UPF0750_membrane"/>
</dbReference>
<evidence type="ECO:0000259" key="7">
    <source>
        <dbReference type="Pfam" id="PF10035"/>
    </source>
</evidence>
<dbReference type="InterPro" id="IPR015867">
    <property type="entry name" value="N-reg_PII/ATP_PRibTrfase_C"/>
</dbReference>
<keyword evidence="3 6" id="KW-0812">Transmembrane</keyword>
<evidence type="ECO:0000256" key="6">
    <source>
        <dbReference type="SAM" id="Phobius"/>
    </source>
</evidence>
<dbReference type="Pfam" id="PF10035">
    <property type="entry name" value="DUF2179"/>
    <property type="match status" value="1"/>
</dbReference>